<comment type="caution">
    <text evidence="1">The sequence shown here is derived from an EMBL/GenBank/DDBJ whole genome shotgun (WGS) entry which is preliminary data.</text>
</comment>
<evidence type="ECO:0000313" key="1">
    <source>
        <dbReference type="EMBL" id="MEV5505168.1"/>
    </source>
</evidence>
<name>A0ABV3JQJ8_STRON</name>
<accession>A0ABV3JQJ8</accession>
<dbReference type="Gene3D" id="3.40.50.720">
    <property type="entry name" value="NAD(P)-binding Rossmann-like Domain"/>
    <property type="match status" value="1"/>
</dbReference>
<sequence length="303" mass="32315">MNPTDLAQTTVVGATDVALTSLGDDRFEILAGPRRYVVKAPGKHGAELRDVVTRLVPRLTRSIPLREQLPAEDLDRLLPFADQLTHLGVLLPTGPDSPVRTAADRALYSFIARRTDTPGPAYGAVKDKPLALTGDALLTAPLATALAEQGLVLAEPGTTPALTVVVATDEAELDEANQRLCDAGCPLVPVFAGLHQVRVGPWTIPGETACLSCFGPVGTTADATRVSPASWSTTQPAALRWLGGLMAHQALRAFLPIEGEHPWGRVTTVDTTHCEQTTTAIWRDPYCSVCTRHAPAAQEWTEV</sequence>
<protein>
    <recommendedName>
        <fullName evidence="3">Bacteriocin biosynthesis cyclodehydratase domain-containing protein</fullName>
    </recommendedName>
</protein>
<evidence type="ECO:0000313" key="2">
    <source>
        <dbReference type="Proteomes" id="UP001552594"/>
    </source>
</evidence>
<dbReference type="EMBL" id="JBFAUK010000001">
    <property type="protein sequence ID" value="MEV5505168.1"/>
    <property type="molecule type" value="Genomic_DNA"/>
</dbReference>
<dbReference type="InterPro" id="IPR035985">
    <property type="entry name" value="Ubiquitin-activating_enz"/>
</dbReference>
<gene>
    <name evidence="1" type="ORF">AB0L16_01640</name>
</gene>
<dbReference type="RefSeq" id="WP_153068689.1">
    <property type="nucleotide sequence ID" value="NZ_JBFAUK010000001.1"/>
</dbReference>
<evidence type="ECO:0008006" key="3">
    <source>
        <dbReference type="Google" id="ProtNLM"/>
    </source>
</evidence>
<reference evidence="1 2" key="1">
    <citation type="submission" date="2024-06" db="EMBL/GenBank/DDBJ databases">
        <title>The Natural Products Discovery Center: Release of the First 8490 Sequenced Strains for Exploring Actinobacteria Biosynthetic Diversity.</title>
        <authorList>
            <person name="Kalkreuter E."/>
            <person name="Kautsar S.A."/>
            <person name="Yang D."/>
            <person name="Bader C.D."/>
            <person name="Teijaro C.N."/>
            <person name="Fluegel L."/>
            <person name="Davis C.M."/>
            <person name="Simpson J.R."/>
            <person name="Lauterbach L."/>
            <person name="Steele A.D."/>
            <person name="Gui C."/>
            <person name="Meng S."/>
            <person name="Li G."/>
            <person name="Viehrig K."/>
            <person name="Ye F."/>
            <person name="Su P."/>
            <person name="Kiefer A.F."/>
            <person name="Nichols A."/>
            <person name="Cepeda A.J."/>
            <person name="Yan W."/>
            <person name="Fan B."/>
            <person name="Jiang Y."/>
            <person name="Adhikari A."/>
            <person name="Zheng C.-J."/>
            <person name="Schuster L."/>
            <person name="Cowan T.M."/>
            <person name="Smanski M.J."/>
            <person name="Chevrette M.G."/>
            <person name="De Carvalho L.P.S."/>
            <person name="Shen B."/>
        </authorList>
    </citation>
    <scope>NUCLEOTIDE SEQUENCE [LARGE SCALE GENOMIC DNA]</scope>
    <source>
        <strain evidence="1 2">NPDC052347</strain>
    </source>
</reference>
<dbReference type="Proteomes" id="UP001552594">
    <property type="component" value="Unassembled WGS sequence"/>
</dbReference>
<organism evidence="1 2">
    <name type="scientific">Streptomyces orinoci</name>
    <name type="common">Streptoverticillium orinoci</name>
    <dbReference type="NCBI Taxonomy" id="67339"/>
    <lineage>
        <taxon>Bacteria</taxon>
        <taxon>Bacillati</taxon>
        <taxon>Actinomycetota</taxon>
        <taxon>Actinomycetes</taxon>
        <taxon>Kitasatosporales</taxon>
        <taxon>Streptomycetaceae</taxon>
        <taxon>Streptomyces</taxon>
    </lineage>
</organism>
<dbReference type="SUPFAM" id="SSF69572">
    <property type="entry name" value="Activating enzymes of the ubiquitin-like proteins"/>
    <property type="match status" value="1"/>
</dbReference>
<keyword evidence="2" id="KW-1185">Reference proteome</keyword>
<proteinExistence type="predicted"/>